<dbReference type="InterPro" id="IPR001036">
    <property type="entry name" value="Acrflvin-R"/>
</dbReference>
<gene>
    <name evidence="1" type="ORF">MKW35_16905</name>
</gene>
<reference evidence="1" key="1">
    <citation type="submission" date="2022-02" db="EMBL/GenBank/DDBJ databases">
        <title>Aestuariibaculum sp., a marine bacterium isolated from sediment in Guangxi.</title>
        <authorList>
            <person name="Ying J."/>
        </authorList>
    </citation>
    <scope>NUCLEOTIDE SEQUENCE</scope>
    <source>
        <strain evidence="1">L182</strain>
    </source>
</reference>
<feature type="non-terminal residue" evidence="1">
    <location>
        <position position="89"/>
    </location>
</feature>
<sequence length="89" mass="9174">VVPDVQKLASLGITLTDLGNALERNNTSVGGGFVNRNGEGLAVRSDALVRNASELARTVIATRNGVPITVEQVATVKTGQAIRMGSASE</sequence>
<evidence type="ECO:0000313" key="1">
    <source>
        <dbReference type="EMBL" id="MCH4554302.1"/>
    </source>
</evidence>
<dbReference type="PANTHER" id="PTHR32063:SF24">
    <property type="entry name" value="CATION EFFLUX SYSTEM (ACRB_ACRD_ACRF FAMILY)"/>
    <property type="match status" value="1"/>
</dbReference>
<feature type="non-terminal residue" evidence="1">
    <location>
        <position position="1"/>
    </location>
</feature>
<dbReference type="EMBL" id="JAKVQD010000196">
    <property type="protein sequence ID" value="MCH4554302.1"/>
    <property type="molecule type" value="Genomic_DNA"/>
</dbReference>
<keyword evidence="2" id="KW-1185">Reference proteome</keyword>
<evidence type="ECO:0000313" key="2">
    <source>
        <dbReference type="Proteomes" id="UP001156141"/>
    </source>
</evidence>
<protein>
    <submittedName>
        <fullName evidence="1">Efflux RND transporter permease subunit</fullName>
    </submittedName>
</protein>
<proteinExistence type="predicted"/>
<dbReference type="PANTHER" id="PTHR32063">
    <property type="match status" value="1"/>
</dbReference>
<comment type="caution">
    <text evidence="1">The sequence shown here is derived from an EMBL/GenBank/DDBJ whole genome shotgun (WGS) entry which is preliminary data.</text>
</comment>
<dbReference type="Proteomes" id="UP001156141">
    <property type="component" value="Unassembled WGS sequence"/>
</dbReference>
<dbReference type="SUPFAM" id="SSF82714">
    <property type="entry name" value="Multidrug efflux transporter AcrB TolC docking domain, DN and DC subdomains"/>
    <property type="match status" value="1"/>
</dbReference>
<name>A0ABS9RN61_9FLAO</name>
<dbReference type="InterPro" id="IPR027463">
    <property type="entry name" value="AcrB_DN_DC_subdom"/>
</dbReference>
<dbReference type="Gene3D" id="3.30.2090.10">
    <property type="entry name" value="Multidrug efflux transporter AcrB TolC docking domain, DN and DC subdomains"/>
    <property type="match status" value="1"/>
</dbReference>
<organism evidence="1 2">
    <name type="scientific">Aestuariibaculum lutulentum</name>
    <dbReference type="NCBI Taxonomy" id="2920935"/>
    <lineage>
        <taxon>Bacteria</taxon>
        <taxon>Pseudomonadati</taxon>
        <taxon>Bacteroidota</taxon>
        <taxon>Flavobacteriia</taxon>
        <taxon>Flavobacteriales</taxon>
        <taxon>Flavobacteriaceae</taxon>
    </lineage>
</organism>
<accession>A0ABS9RN61</accession>
<dbReference type="Pfam" id="PF00873">
    <property type="entry name" value="ACR_tran"/>
    <property type="match status" value="1"/>
</dbReference>